<dbReference type="Proteomes" id="UP000005324">
    <property type="component" value="Unassembled WGS sequence"/>
</dbReference>
<name>D5RL45_9PROT</name>
<dbReference type="EMBL" id="ADVL01000293">
    <property type="protein sequence ID" value="EFH11983.1"/>
    <property type="molecule type" value="Genomic_DNA"/>
</dbReference>
<accession>D5RL45</accession>
<dbReference type="AlphaFoldDB" id="D5RL45"/>
<keyword evidence="2" id="KW-1185">Reference proteome</keyword>
<evidence type="ECO:0000313" key="1">
    <source>
        <dbReference type="EMBL" id="EFH11983.1"/>
    </source>
</evidence>
<organism evidence="1 2">
    <name type="scientific">Pseudoroseomonas cervicalis ATCC 49957</name>
    <dbReference type="NCBI Taxonomy" id="525371"/>
    <lineage>
        <taxon>Bacteria</taxon>
        <taxon>Pseudomonadati</taxon>
        <taxon>Pseudomonadota</taxon>
        <taxon>Alphaproteobacteria</taxon>
        <taxon>Acetobacterales</taxon>
        <taxon>Roseomonadaceae</taxon>
        <taxon>Roseomonas</taxon>
    </lineage>
</organism>
<sequence>MTLLHIMLRPFTRSEPSSAALAARLYRASRAHGGRLRLQDCLRMARTLHA</sequence>
<dbReference type="HOGENOM" id="CLU_3122216_0_0_5"/>
<evidence type="ECO:0000313" key="2">
    <source>
        <dbReference type="Proteomes" id="UP000005324"/>
    </source>
</evidence>
<protein>
    <submittedName>
        <fullName evidence="1">Uncharacterized protein</fullName>
    </submittedName>
</protein>
<dbReference type="RefSeq" id="WP_007005029.1">
    <property type="nucleotide sequence ID" value="NZ_GG770780.1"/>
</dbReference>
<proteinExistence type="predicted"/>
<comment type="caution">
    <text evidence="1">The sequence shown here is derived from an EMBL/GenBank/DDBJ whole genome shotgun (WGS) entry which is preliminary data.</text>
</comment>
<reference evidence="1 2" key="1">
    <citation type="submission" date="2010-04" db="EMBL/GenBank/DDBJ databases">
        <authorList>
            <person name="Qin X."/>
            <person name="Bachman B."/>
            <person name="Battles P."/>
            <person name="Bell A."/>
            <person name="Bess C."/>
            <person name="Bickham C."/>
            <person name="Chaboub L."/>
            <person name="Chen D."/>
            <person name="Coyle M."/>
            <person name="Deiros D.R."/>
            <person name="Dinh H."/>
            <person name="Forbes L."/>
            <person name="Fowler G."/>
            <person name="Francisco L."/>
            <person name="Fu Q."/>
            <person name="Gubbala S."/>
            <person name="Hale W."/>
            <person name="Han Y."/>
            <person name="Hemphill L."/>
            <person name="Highlander S.K."/>
            <person name="Hirani K."/>
            <person name="Hogues M."/>
            <person name="Jackson L."/>
            <person name="Jakkamsetti A."/>
            <person name="Javaid M."/>
            <person name="Jiang H."/>
            <person name="Korchina V."/>
            <person name="Kovar C."/>
            <person name="Lara F."/>
            <person name="Lee S."/>
            <person name="Mata R."/>
            <person name="Mathew T."/>
            <person name="Moen C."/>
            <person name="Morales K."/>
            <person name="Munidasa M."/>
            <person name="Nazareth L."/>
            <person name="Ngo R."/>
            <person name="Nguyen L."/>
            <person name="Okwuonu G."/>
            <person name="Ongeri F."/>
            <person name="Patil S."/>
            <person name="Petrosino J."/>
            <person name="Pham C."/>
            <person name="Pham P."/>
            <person name="Pu L.-L."/>
            <person name="Puazo M."/>
            <person name="Raj R."/>
            <person name="Reid J."/>
            <person name="Rouhana J."/>
            <person name="Saada N."/>
            <person name="Shang Y."/>
            <person name="Simmons D."/>
            <person name="Thornton R."/>
            <person name="Warren J."/>
            <person name="Weissenberger G."/>
            <person name="Zhang J."/>
            <person name="Zhang L."/>
            <person name="Zhou C."/>
            <person name="Zhu D."/>
            <person name="Muzny D."/>
            <person name="Worley K."/>
            <person name="Gibbs R."/>
        </authorList>
    </citation>
    <scope>NUCLEOTIDE SEQUENCE [LARGE SCALE GENOMIC DNA]</scope>
    <source>
        <strain evidence="1 2">ATCC 49957</strain>
    </source>
</reference>
<gene>
    <name evidence="1" type="ORF">HMPREF0731_1806</name>
</gene>